<dbReference type="GO" id="GO:0016787">
    <property type="term" value="F:hydrolase activity"/>
    <property type="evidence" value="ECO:0007669"/>
    <property type="project" value="UniProtKB-KW"/>
</dbReference>
<comment type="caution">
    <text evidence="3">The sequence shown here is derived from an EMBL/GenBank/DDBJ whole genome shotgun (WGS) entry which is preliminary data.</text>
</comment>
<reference evidence="3 4" key="1">
    <citation type="journal article" date="2014" name="Genome Announc.">
        <title>Draft Genome Sequence of the Agar-Degrading Bacterium Catenovulum sp. Strain DS-2, Isolated from Intestines of Haliotis diversicolor.</title>
        <authorList>
            <person name="Shan D."/>
            <person name="Li X."/>
            <person name="Gu Z."/>
            <person name="Wei G."/>
            <person name="Gao Z."/>
            <person name="Shao Z."/>
        </authorList>
    </citation>
    <scope>NUCLEOTIDE SEQUENCE [LARGE SCALE GENOMIC DNA]</scope>
    <source>
        <strain evidence="3 4">DS-2</strain>
    </source>
</reference>
<organism evidence="3 4">
    <name type="scientific">Catenovulum agarivorans DS-2</name>
    <dbReference type="NCBI Taxonomy" id="1328313"/>
    <lineage>
        <taxon>Bacteria</taxon>
        <taxon>Pseudomonadati</taxon>
        <taxon>Pseudomonadota</taxon>
        <taxon>Gammaproteobacteria</taxon>
        <taxon>Alteromonadales</taxon>
        <taxon>Alteromonadaceae</taxon>
        <taxon>Catenovulum</taxon>
    </lineage>
</organism>
<keyword evidence="1" id="KW-0378">Hydrolase</keyword>
<dbReference type="AlphaFoldDB" id="W7QJ45"/>
<dbReference type="InterPro" id="IPR016130">
    <property type="entry name" value="Tyr_Pase_AS"/>
</dbReference>
<dbReference type="Gene3D" id="3.90.190.10">
    <property type="entry name" value="Protein tyrosine phosphatase superfamily"/>
    <property type="match status" value="1"/>
</dbReference>
<proteinExistence type="predicted"/>
<feature type="domain" description="Tyrosine specific protein phosphatases" evidence="2">
    <location>
        <begin position="86"/>
        <end position="157"/>
    </location>
</feature>
<dbReference type="RefSeq" id="WP_035015666.1">
    <property type="nucleotide sequence ID" value="NZ_ARZY01000033.1"/>
</dbReference>
<dbReference type="Pfam" id="PF22785">
    <property type="entry name" value="Tc-R-P"/>
    <property type="match status" value="1"/>
</dbReference>
<dbReference type="STRING" id="1328313.DS2_15099"/>
<dbReference type="InterPro" id="IPR000387">
    <property type="entry name" value="Tyr_Pase_dom"/>
</dbReference>
<evidence type="ECO:0000313" key="3">
    <source>
        <dbReference type="EMBL" id="EWH08947.1"/>
    </source>
</evidence>
<dbReference type="OrthoDB" id="9806482at2"/>
<dbReference type="InterPro" id="IPR029021">
    <property type="entry name" value="Prot-tyrosine_phosphatase-like"/>
</dbReference>
<dbReference type="SUPFAM" id="SSF52799">
    <property type="entry name" value="(Phosphotyrosine protein) phosphatases II"/>
    <property type="match status" value="1"/>
</dbReference>
<keyword evidence="4" id="KW-1185">Reference proteome</keyword>
<evidence type="ECO:0000259" key="2">
    <source>
        <dbReference type="PROSITE" id="PS50056"/>
    </source>
</evidence>
<name>W7QJ45_9ALTE</name>
<sequence length="170" mass="18543">MTHPTFPLALNDQGAAIIITPCPGTKGLPLAESIAQLKAEGASAVLTFMQQYELEKNDVTAIKDLCEQNDILWFHLPIHDDQAPEQAFQSAWQQARDTVHKLLDDNKKIAVHCKGGTGRTGLVSAQILLERGWSLADASVAIKALRPNSLTLPPHVAYLNELEKSLAKKS</sequence>
<dbReference type="PROSITE" id="PS50056">
    <property type="entry name" value="TYR_PHOSPHATASE_2"/>
    <property type="match status" value="1"/>
</dbReference>
<protein>
    <submittedName>
        <fullName evidence="3">Dual specificity protein phosphatase</fullName>
    </submittedName>
</protein>
<dbReference type="eggNOG" id="COG2453">
    <property type="taxonomic scope" value="Bacteria"/>
</dbReference>
<dbReference type="Proteomes" id="UP000019276">
    <property type="component" value="Unassembled WGS sequence"/>
</dbReference>
<gene>
    <name evidence="3" type="ORF">DS2_15099</name>
</gene>
<accession>W7QJ45</accession>
<dbReference type="PATRIC" id="fig|1328313.3.peg.3078"/>
<dbReference type="PROSITE" id="PS00383">
    <property type="entry name" value="TYR_PHOSPHATASE_1"/>
    <property type="match status" value="1"/>
</dbReference>
<dbReference type="SMART" id="SM00195">
    <property type="entry name" value="DSPc"/>
    <property type="match status" value="1"/>
</dbReference>
<dbReference type="InterPro" id="IPR020422">
    <property type="entry name" value="TYR_PHOSPHATASE_DUAL_dom"/>
</dbReference>
<evidence type="ECO:0000313" key="4">
    <source>
        <dbReference type="Proteomes" id="UP000019276"/>
    </source>
</evidence>
<evidence type="ECO:0000256" key="1">
    <source>
        <dbReference type="ARBA" id="ARBA00022801"/>
    </source>
</evidence>
<dbReference type="EMBL" id="ARZY01000033">
    <property type="protein sequence ID" value="EWH08947.1"/>
    <property type="molecule type" value="Genomic_DNA"/>
</dbReference>